<keyword evidence="1" id="KW-0812">Transmembrane</keyword>
<feature type="transmembrane region" description="Helical" evidence="1">
    <location>
        <begin position="6"/>
        <end position="23"/>
    </location>
</feature>
<feature type="transmembrane region" description="Helical" evidence="1">
    <location>
        <begin position="57"/>
        <end position="76"/>
    </location>
</feature>
<name>A0AB39W498_9FLAO</name>
<keyword evidence="1" id="KW-0472">Membrane</keyword>
<dbReference type="AlphaFoldDB" id="A0AB39W498"/>
<accession>A0AB39W498</accession>
<sequence>MTTTDWVGFIGVTILLIAFFLNLNDTIKKESIIYLSLNFVGAGIACFASLLLHYLPFIILEGSWTLVSAYGLLHYFRKK</sequence>
<reference evidence="3" key="1">
    <citation type="submission" date="2024-07" db="EMBL/GenBank/DDBJ databases">
        <authorList>
            <person name="Biller S.J."/>
        </authorList>
    </citation>
    <scope>NUCLEOTIDE SEQUENCE</scope>
    <source>
        <strain evidence="3">WC2409</strain>
    </source>
</reference>
<feature type="domain" description="CBU-0592-like" evidence="2">
    <location>
        <begin position="5"/>
        <end position="79"/>
    </location>
</feature>
<dbReference type="RefSeq" id="WP_367769882.1">
    <property type="nucleotide sequence ID" value="NZ_CP165625.1"/>
</dbReference>
<protein>
    <recommendedName>
        <fullName evidence="2">CBU-0592-like domain-containing protein</fullName>
    </recommendedName>
</protein>
<keyword evidence="1" id="KW-1133">Transmembrane helix</keyword>
<evidence type="ECO:0000313" key="3">
    <source>
        <dbReference type="EMBL" id="XDU96693.1"/>
    </source>
</evidence>
<organism evidence="3">
    <name type="scientific">Flavobacterium sp. WC2409</name>
    <dbReference type="NCBI Taxonomy" id="3234139"/>
    <lineage>
        <taxon>Bacteria</taxon>
        <taxon>Pseudomonadati</taxon>
        <taxon>Bacteroidota</taxon>
        <taxon>Flavobacteriia</taxon>
        <taxon>Flavobacteriales</taxon>
        <taxon>Flavobacteriaceae</taxon>
        <taxon>Flavobacterium</taxon>
    </lineage>
</organism>
<proteinExistence type="predicted"/>
<gene>
    <name evidence="3" type="ORF">AB3G34_06135</name>
</gene>
<dbReference type="InterPro" id="IPR058058">
    <property type="entry name" value="CBU_0592-like"/>
</dbReference>
<feature type="transmembrane region" description="Helical" evidence="1">
    <location>
        <begin position="32"/>
        <end position="51"/>
    </location>
</feature>
<dbReference type="EMBL" id="CP165625">
    <property type="protein sequence ID" value="XDU96693.1"/>
    <property type="molecule type" value="Genomic_DNA"/>
</dbReference>
<evidence type="ECO:0000259" key="2">
    <source>
        <dbReference type="Pfam" id="PF26604"/>
    </source>
</evidence>
<dbReference type="NCBIfam" id="NF047864">
    <property type="entry name" value="CBU_0592_membra"/>
    <property type="match status" value="1"/>
</dbReference>
<evidence type="ECO:0000256" key="1">
    <source>
        <dbReference type="SAM" id="Phobius"/>
    </source>
</evidence>
<dbReference type="Pfam" id="PF26604">
    <property type="entry name" value="CBU_0592"/>
    <property type="match status" value="1"/>
</dbReference>